<evidence type="ECO:0000313" key="3">
    <source>
        <dbReference type="Proteomes" id="UP001189429"/>
    </source>
</evidence>
<feature type="compositionally biased region" description="Basic and acidic residues" evidence="1">
    <location>
        <begin position="129"/>
        <end position="143"/>
    </location>
</feature>
<proteinExistence type="predicted"/>
<name>A0ABN9V2Y9_9DINO</name>
<keyword evidence="3" id="KW-1185">Reference proteome</keyword>
<protein>
    <recommendedName>
        <fullName evidence="4">Signal recognition particle receptor subunit beta</fullName>
    </recommendedName>
</protein>
<gene>
    <name evidence="2" type="ORF">PCOR1329_LOCUS54142</name>
</gene>
<comment type="caution">
    <text evidence="2">The sequence shown here is derived from an EMBL/GenBank/DDBJ whole genome shotgun (WGS) entry which is preliminary data.</text>
</comment>
<feature type="non-terminal residue" evidence="2">
    <location>
        <position position="297"/>
    </location>
</feature>
<dbReference type="EMBL" id="CAUYUJ010016614">
    <property type="protein sequence ID" value="CAK0867143.1"/>
    <property type="molecule type" value="Genomic_DNA"/>
</dbReference>
<evidence type="ECO:0000313" key="2">
    <source>
        <dbReference type="EMBL" id="CAK0867143.1"/>
    </source>
</evidence>
<evidence type="ECO:0000256" key="1">
    <source>
        <dbReference type="SAM" id="MobiDB-lite"/>
    </source>
</evidence>
<feature type="non-terminal residue" evidence="2">
    <location>
        <position position="1"/>
    </location>
</feature>
<sequence>EGSAWPSFLRRSKSRDGGRRTQPTPSRPPPAPHQGDFPIAEGAAAAEPSEGGGGSSAAGEEASAGAVAERPAGQRTWTLWRREPPAGRGASPSTSAVQVSLPGRPAGDDGSQPSKDAADPGNGSEEDCAGDKDGLAPDEREGDSLQCEAMPATGDGAGESVTQFPAVIDTELGLMLDAPGIDDTMLRFSDDEAGRRVALALAASGVTHVKFLVFESLANDAMQLRSTLEKLFRAFGAAVAPATLVLATKADMLTRAVIICAGGRAVLRVASATDAMAPKRAAVALEIRFLCKLLLHQ</sequence>
<organism evidence="2 3">
    <name type="scientific">Prorocentrum cordatum</name>
    <dbReference type="NCBI Taxonomy" id="2364126"/>
    <lineage>
        <taxon>Eukaryota</taxon>
        <taxon>Sar</taxon>
        <taxon>Alveolata</taxon>
        <taxon>Dinophyceae</taxon>
        <taxon>Prorocentrales</taxon>
        <taxon>Prorocentraceae</taxon>
        <taxon>Prorocentrum</taxon>
    </lineage>
</organism>
<reference evidence="2" key="1">
    <citation type="submission" date="2023-10" db="EMBL/GenBank/DDBJ databases">
        <authorList>
            <person name="Chen Y."/>
            <person name="Shah S."/>
            <person name="Dougan E. K."/>
            <person name="Thang M."/>
            <person name="Chan C."/>
        </authorList>
    </citation>
    <scope>NUCLEOTIDE SEQUENCE [LARGE SCALE GENOMIC DNA]</scope>
</reference>
<feature type="compositionally biased region" description="Low complexity" evidence="1">
    <location>
        <begin position="40"/>
        <end position="49"/>
    </location>
</feature>
<evidence type="ECO:0008006" key="4">
    <source>
        <dbReference type="Google" id="ProtNLM"/>
    </source>
</evidence>
<dbReference type="Proteomes" id="UP001189429">
    <property type="component" value="Unassembled WGS sequence"/>
</dbReference>
<feature type="compositionally biased region" description="Low complexity" evidence="1">
    <location>
        <begin position="57"/>
        <end position="69"/>
    </location>
</feature>
<feature type="region of interest" description="Disordered" evidence="1">
    <location>
        <begin position="1"/>
        <end position="143"/>
    </location>
</feature>
<accession>A0ABN9V2Y9</accession>